<evidence type="ECO:0000256" key="2">
    <source>
        <dbReference type="SAM" id="MobiDB-lite"/>
    </source>
</evidence>
<feature type="domain" description="B30.2/SPRY" evidence="3">
    <location>
        <begin position="501"/>
        <end position="683"/>
    </location>
</feature>
<evidence type="ECO:0000259" key="3">
    <source>
        <dbReference type="PROSITE" id="PS50188"/>
    </source>
</evidence>
<sequence length="2123" mass="244066">MIGVVAPETTGIGYMNAQGWSMYCFNGHKWNANKNQVYGTKVKKNDIVTMIVDMDKHTLSYKINENDFGIAFDHLPNELKLCLDLFYKNEQLTLIDHQIDNSNQENILTNKKINIKTKTTETNKKPIDKLDVQSKFGTLELTNDNKTIKSLQQDEFKSIKGNKILKKGKHIYKIQIDSIHSNGFNSTMIGVVAPEITGIGYMNKQGWSFYCFNGHKWNENKHQVYGTKVKKNDIITMTVDMDKHTLSYKLNEKDFGIAFENLPNELKLCLDLFYKNEQLTLIDHQIENSNQENIEIKTDIEIKVKTIEIEEPEQIENNTNEKPIDKLNPQTKFGTLELTNENKTIKSLEKDIFKSIKGTNILTKGKHIYKIQIDSMHQNGFNSTMIGVVTPGTTGIGYSNAQGWSFYCFNGTKWNATKHQEYGTKVKQNDIVTMTVDMDKHTLSYKLNENDFGIAFENLPNELKLCLDLFYTNEQLTLIDYQIEKFDKQNIITNKNINIKTKTTEIQEPKQIKADTTEKPIDKLNPQTKFGTLELTNENKTIKSLEKDKFKSIKGTNILTKGKHIYKIQIDSLHQNGFNSTMIGVVTPETTGIGYINAQGWSFYCFNGTKWNAGKHQVYGTKVKKNDIITMNVDMDKHTLSYKLNENDFGIAFENLPNELKLCLDLFYTNEQLTLIDYQIEKFDKQNIITNKNINIKTKTTEIQEPKQIKADTTEKPIDKLNPQTKFGSLELTNENKTIKSLEKDKFKSIKGTNILTKGKHIYKIQIDSMHQNGFNSTMIGVVTPETTGIGYINAQGWSFYCFNGTKWNAGKHQVYGTKVKKNDIITMNVDMDKHTLSYKLNENDFGIAFENLPNELKLCLDLFYTNEQLTLIDYQIENIENSIQKQNIKIKSHPIQKPKQIKTDTNEKPIDKLDPQSKFGTLELTNENKTIKSLEQDIFKSIKGTNILKKGKHIYKIQIDSMHQNGFNSTMIGVVTPETTGIGYINAQGWSFYCFNGTKWNAGKNQEYGTKGKQNDIITMTVDMDKHTLSYKLNENDFGIAFDNLPNELKLCLDLFYTNEQLTLIDYQIENLEIKTDIEIEIKTKEKIQKTKPNEADTNDNPIDKLNPLTKFGTLELLNQNKTIKSLEKDIFKSIKGTNILKKGKHIYKIQIDSLHQNGFNSSMIGVVAPETTGIGYLNAQGWSFYCFNGTKWNATKNQEYGTKVTQNDIVTMTVDMDKHTLSYKLNENDFGIAFENLPNELKLCLDLFYTNEQLTLLDYQIENLIQNNSDIKIKSTEIKKPKQIEVDTNEKPIDKLNPQSKFGTFELTNENKTIKSLQQDIFKSIKGTNILTKGKHIYKIQIDSLHQNGFNSSMIGVVTPETTGIGYINAQGWSFYCFNGTKWNAGKNQEYGTKVTQNDIVTMTVDMDKHTLSYKLNENDFGIAFDNLPNELKLCLDLFYTNEQLTLIDYQIENLIQNNSDIKIKSTEIQETKQIETKTNKNRIDKLDPQTKFGTLELTNENKTIKSLQQDIFKSIKGTNILKKGKHIYKIQIDSLHQNGFNSSMIGVVTPETTGIGYINAQGWSFYCFNGTKWNAGKNQEYGTKVNQKDIITMTVDMDKHTLSYKLNENDFGIAFDNLPNELKLCLDLFYTNEQLTLIDYQIENLNIENIKSKSDIEIKTDKTQETKQIETNTHKNPIDKLDPQTKFGTLELTNENKTIKSLEQDIFKSIKGTNILTKGKHIYKIQIESIHQNGFNSSMIGVVTPETTGIGYSNAQGWSFYCFNGTKWNATKHQEYGTKVKQNDIVTMTVDMDKHTLSYKLNENDFGIAFENLPNELKLCLDLFYTNEQLTLIDYQIENLNQEIKTTNESLNEKNETKTEIENKTENKQKEKEKINIKRKIKTETKYYPIQIDIIPKEDKTNKTTENEKNDTETKLDNKEKQNLKNKNDLTQFENKLDQIQIEKKQETIESKKIETLIYKLDPQTKFGTLELTNENKTIKSLQQDIFKSIKGTNILKKGKHIYKIQIDSLHQNGFNSSMIGVVTPETTGIGYINAQGWSFYCFNGTKWNAGKNQEYGTKVNQKDIITMTVDMDKHTLSYKLNENDFGIAFENLPNELKLCLDLFYTNEQLSLIDYKIEHF</sequence>
<feature type="domain" description="B30.2/SPRY" evidence="3">
    <location>
        <begin position="305"/>
        <end position="486"/>
    </location>
</feature>
<organism evidence="4 5">
    <name type="scientific">Anaeramoeba flamelloides</name>
    <dbReference type="NCBI Taxonomy" id="1746091"/>
    <lineage>
        <taxon>Eukaryota</taxon>
        <taxon>Metamonada</taxon>
        <taxon>Anaeramoebidae</taxon>
        <taxon>Anaeramoeba</taxon>
    </lineage>
</organism>
<dbReference type="EMBL" id="JANTQA010000070">
    <property type="protein sequence ID" value="KAJ3426034.1"/>
    <property type="molecule type" value="Genomic_DNA"/>
</dbReference>
<comment type="caution">
    <text evidence="4">The sequence shown here is derived from an EMBL/GenBank/DDBJ whole genome shotgun (WGS) entry which is preliminary data.</text>
</comment>
<dbReference type="SUPFAM" id="SSF49899">
    <property type="entry name" value="Concanavalin A-like lectins/glucanases"/>
    <property type="match status" value="11"/>
</dbReference>
<proteinExistence type="predicted"/>
<evidence type="ECO:0000256" key="1">
    <source>
        <dbReference type="SAM" id="Coils"/>
    </source>
</evidence>
<dbReference type="InterPro" id="IPR003877">
    <property type="entry name" value="SPRY_dom"/>
</dbReference>
<dbReference type="InterPro" id="IPR050672">
    <property type="entry name" value="FBXO45-Fsn/SPSB_families"/>
</dbReference>
<dbReference type="PROSITE" id="PS50188">
    <property type="entry name" value="B302_SPRY"/>
    <property type="match status" value="10"/>
</dbReference>
<dbReference type="PANTHER" id="PTHR12245:SF5">
    <property type="entry name" value="SPRY DOMAIN-CONTAINING SOCS BOX PROTEIN 3"/>
    <property type="match status" value="1"/>
</dbReference>
<feature type="coiled-coil region" evidence="1">
    <location>
        <begin position="1840"/>
        <end position="1881"/>
    </location>
</feature>
<dbReference type="CDD" id="cd11709">
    <property type="entry name" value="SPRY"/>
    <property type="match status" value="11"/>
</dbReference>
<dbReference type="InterPro" id="IPR043136">
    <property type="entry name" value="B30.2/SPRY_sf"/>
</dbReference>
<feature type="domain" description="B30.2/SPRY" evidence="3">
    <location>
        <begin position="1275"/>
        <end position="1456"/>
    </location>
</feature>
<feature type="domain" description="B30.2/SPRY" evidence="3">
    <location>
        <begin position="892"/>
        <end position="1075"/>
    </location>
</feature>
<feature type="compositionally biased region" description="Basic and acidic residues" evidence="2">
    <location>
        <begin position="1902"/>
        <end position="1931"/>
    </location>
</feature>
<feature type="domain" description="B30.2/SPRY" evidence="3">
    <location>
        <begin position="1941"/>
        <end position="2123"/>
    </location>
</feature>
<dbReference type="InterPro" id="IPR013320">
    <property type="entry name" value="ConA-like_dom_sf"/>
</dbReference>
<evidence type="ECO:0000313" key="5">
    <source>
        <dbReference type="Proteomes" id="UP001146793"/>
    </source>
</evidence>
<feature type="region of interest" description="Disordered" evidence="2">
    <location>
        <begin position="1902"/>
        <end position="1933"/>
    </location>
</feature>
<dbReference type="Gene3D" id="2.60.120.920">
    <property type="match status" value="11"/>
</dbReference>
<feature type="domain" description="B30.2/SPRY" evidence="3">
    <location>
        <begin position="1084"/>
        <end position="1265"/>
    </location>
</feature>
<accession>A0AAV7YBM5</accession>
<keyword evidence="1" id="KW-0175">Coiled coil</keyword>
<dbReference type="Proteomes" id="UP001146793">
    <property type="component" value="Unassembled WGS sequence"/>
</dbReference>
<evidence type="ECO:0000313" key="4">
    <source>
        <dbReference type="EMBL" id="KAJ3426034.1"/>
    </source>
</evidence>
<feature type="domain" description="B30.2/SPRY" evidence="3">
    <location>
        <begin position="107"/>
        <end position="288"/>
    </location>
</feature>
<protein>
    <submittedName>
        <fullName evidence="4">Spry domain containing socs box protein</fullName>
    </submittedName>
</protein>
<feature type="domain" description="B30.2/SPRY" evidence="3">
    <location>
        <begin position="1661"/>
        <end position="1842"/>
    </location>
</feature>
<name>A0AAV7YBM5_9EUKA</name>
<feature type="domain" description="B30.2/SPRY" evidence="3">
    <location>
        <begin position="698"/>
        <end position="882"/>
    </location>
</feature>
<dbReference type="PANTHER" id="PTHR12245">
    <property type="entry name" value="SPRY DOMAIN CONTAINING SOCS BOX PROTEIN"/>
    <property type="match status" value="1"/>
</dbReference>
<dbReference type="InterPro" id="IPR001870">
    <property type="entry name" value="B30.2/SPRY"/>
</dbReference>
<feature type="domain" description="B30.2/SPRY" evidence="3">
    <location>
        <begin position="1467"/>
        <end position="1659"/>
    </location>
</feature>
<dbReference type="SMART" id="SM00449">
    <property type="entry name" value="SPRY"/>
    <property type="match status" value="10"/>
</dbReference>
<reference evidence="4" key="1">
    <citation type="submission" date="2022-08" db="EMBL/GenBank/DDBJ databases">
        <title>Novel sulphate-reducing endosymbionts in the free-living metamonad Anaeramoeba.</title>
        <authorList>
            <person name="Jerlstrom-Hultqvist J."/>
            <person name="Cepicka I."/>
            <person name="Gallot-Lavallee L."/>
            <person name="Salas-Leiva D."/>
            <person name="Curtis B.A."/>
            <person name="Zahonova K."/>
            <person name="Pipaliya S."/>
            <person name="Dacks J."/>
            <person name="Roger A.J."/>
        </authorList>
    </citation>
    <scope>NUCLEOTIDE SEQUENCE</scope>
    <source>
        <strain evidence="4">Busselton2</strain>
    </source>
</reference>
<dbReference type="Pfam" id="PF00622">
    <property type="entry name" value="SPRY"/>
    <property type="match status" value="11"/>
</dbReference>
<gene>
    <name evidence="4" type="ORF">M0812_28481</name>
</gene>